<evidence type="ECO:0000256" key="1">
    <source>
        <dbReference type="SAM" id="Coils"/>
    </source>
</evidence>
<dbReference type="InterPro" id="IPR050302">
    <property type="entry name" value="Rab_GAP_TBC_domain"/>
</dbReference>
<proteinExistence type="predicted"/>
<dbReference type="GeneID" id="28936663"/>
<dbReference type="RefSeq" id="XP_018225746.1">
    <property type="nucleotide sequence ID" value="XM_018370460.1"/>
</dbReference>
<gene>
    <name evidence="3" type="ORF">T552_01899</name>
</gene>
<comment type="caution">
    <text evidence="3">The sequence shown here is derived from an EMBL/GenBank/DDBJ whole genome shotgun (WGS) entry which is preliminary data.</text>
</comment>
<organism evidence="3 4">
    <name type="scientific">Pneumocystis carinii (strain B80)</name>
    <name type="common">Rat pneumocystis pneumonia agent</name>
    <name type="synonym">Pneumocystis carinii f. sp. carinii</name>
    <dbReference type="NCBI Taxonomy" id="1408658"/>
    <lineage>
        <taxon>Eukaryota</taxon>
        <taxon>Fungi</taxon>
        <taxon>Dikarya</taxon>
        <taxon>Ascomycota</taxon>
        <taxon>Taphrinomycotina</taxon>
        <taxon>Pneumocystomycetes</taxon>
        <taxon>Pneumocystaceae</taxon>
        <taxon>Pneumocystis</taxon>
    </lineage>
</organism>
<dbReference type="Proteomes" id="UP000054454">
    <property type="component" value="Unassembled WGS sequence"/>
</dbReference>
<name>A0A0W4ZI53_PNEC8</name>
<evidence type="ECO:0000313" key="3">
    <source>
        <dbReference type="EMBL" id="KTW28037.1"/>
    </source>
</evidence>
<feature type="domain" description="Rab-GAP TBC" evidence="2">
    <location>
        <begin position="1"/>
        <end position="125"/>
    </location>
</feature>
<dbReference type="InterPro" id="IPR000195">
    <property type="entry name" value="Rab-GAP-TBC_dom"/>
</dbReference>
<dbReference type="PROSITE" id="PS50086">
    <property type="entry name" value="TBC_RABGAP"/>
    <property type="match status" value="1"/>
</dbReference>
<dbReference type="OrthoDB" id="295078at2759"/>
<dbReference type="InterPro" id="IPR035969">
    <property type="entry name" value="Rab-GAP_TBC_sf"/>
</dbReference>
<dbReference type="PANTHER" id="PTHR47219">
    <property type="entry name" value="RAB GTPASE-ACTIVATING PROTEIN 1-LIKE"/>
    <property type="match status" value="1"/>
</dbReference>
<keyword evidence="4" id="KW-1185">Reference proteome</keyword>
<dbReference type="GO" id="GO:0031267">
    <property type="term" value="F:small GTPase binding"/>
    <property type="evidence" value="ECO:0007669"/>
    <property type="project" value="TreeGrafter"/>
</dbReference>
<accession>A0A0W4ZI53</accession>
<dbReference type="Gene3D" id="1.10.8.270">
    <property type="entry name" value="putative rabgap domain of human tbc1 domain family member 14 like domains"/>
    <property type="match status" value="1"/>
</dbReference>
<keyword evidence="1" id="KW-0175">Coiled coil</keyword>
<dbReference type="VEuPathDB" id="FungiDB:T552_01899"/>
<sequence>MERLYRILKAYSLYDPEVGYTQGMAFLAGPLLLYMSDEEAFCMFVKLMKDYDFRSFYVPGMPGLNLRLYQFERLMEDKLLAIYLHLRRQGVKASMYASQWFLTLFAYKFPINMVTRIFDVVIAEGIDSILKFAIALMKKNEEEIISLKFDQLLSFLKEKIFFVYSTPEKSTAKLSWLTHATDYRVDEFVNDAYSVEIAENALYKYASEYEQIKESEIEKENEINILKSENSSLSLKVKDLEDSLNTLNEENTKLADTMIQNKIQIATLIDENEGLISKVSELELTVKTQPAEIEKRMESEIQKILNKNLQVMNKNRILEDQITEVETELAQTKMELAMIHDEHNALKKRWNELKKALEN</sequence>
<protein>
    <recommendedName>
        <fullName evidence="2">Rab-GAP TBC domain-containing protein</fullName>
    </recommendedName>
</protein>
<dbReference type="FunFam" id="1.10.472.80:FF:000027">
    <property type="entry name" value="GTPase activating protein (Evi5)"/>
    <property type="match status" value="1"/>
</dbReference>
<dbReference type="EMBL" id="LFVZ01000008">
    <property type="protein sequence ID" value="KTW28037.1"/>
    <property type="molecule type" value="Genomic_DNA"/>
</dbReference>
<dbReference type="PANTHER" id="PTHR47219:SF9">
    <property type="entry name" value="GTPASE ACTIVATING PROTEIN AND CENTROSOME-ASSOCIATED, ISOFORM B"/>
    <property type="match status" value="1"/>
</dbReference>
<dbReference type="GO" id="GO:0005096">
    <property type="term" value="F:GTPase activator activity"/>
    <property type="evidence" value="ECO:0007669"/>
    <property type="project" value="TreeGrafter"/>
</dbReference>
<evidence type="ECO:0000313" key="4">
    <source>
        <dbReference type="Proteomes" id="UP000054454"/>
    </source>
</evidence>
<dbReference type="Gene3D" id="1.10.472.80">
    <property type="entry name" value="Ypt/Rab-GAP domain of gyp1p, domain 3"/>
    <property type="match status" value="1"/>
</dbReference>
<dbReference type="Pfam" id="PF23436">
    <property type="entry name" value="RabGap-TBC_2"/>
    <property type="match status" value="1"/>
</dbReference>
<dbReference type="SMART" id="SM00164">
    <property type="entry name" value="TBC"/>
    <property type="match status" value="1"/>
</dbReference>
<feature type="coiled-coil region" evidence="1">
    <location>
        <begin position="308"/>
        <end position="342"/>
    </location>
</feature>
<reference evidence="4" key="1">
    <citation type="journal article" date="2016" name="Nat. Commun.">
        <title>Genome analysis of three Pneumocystis species reveals adaptation mechanisms to life exclusively in mammalian hosts.</title>
        <authorList>
            <person name="Ma L."/>
            <person name="Chen Z."/>
            <person name="Huang D.W."/>
            <person name="Kutty G."/>
            <person name="Ishihara M."/>
            <person name="Wang H."/>
            <person name="Abouelleil A."/>
            <person name="Bishop L."/>
            <person name="Davey E."/>
            <person name="Deng R."/>
            <person name="Deng X."/>
            <person name="Fan L."/>
            <person name="Fantoni G."/>
            <person name="Fitzgerald M."/>
            <person name="Gogineni E."/>
            <person name="Goldberg J.M."/>
            <person name="Handley G."/>
            <person name="Hu X."/>
            <person name="Huber C."/>
            <person name="Jiao X."/>
            <person name="Jones K."/>
            <person name="Levin J.Z."/>
            <person name="Liu Y."/>
            <person name="Macdonald P."/>
            <person name="Melnikov A."/>
            <person name="Raley C."/>
            <person name="Sassi M."/>
            <person name="Sherman B.T."/>
            <person name="Song X."/>
            <person name="Sykes S."/>
            <person name="Tran B."/>
            <person name="Walsh L."/>
            <person name="Xia Y."/>
            <person name="Yang J."/>
            <person name="Young S."/>
            <person name="Zeng Q."/>
            <person name="Zheng X."/>
            <person name="Stephens R."/>
            <person name="Nusbaum C."/>
            <person name="Birren B.W."/>
            <person name="Azadi P."/>
            <person name="Lempicki R.A."/>
            <person name="Cuomo C.A."/>
            <person name="Kovacs J.A."/>
        </authorList>
    </citation>
    <scope>NUCLEOTIDE SEQUENCE [LARGE SCALE GENOMIC DNA]</scope>
    <source>
        <strain evidence="4">B80</strain>
    </source>
</reference>
<dbReference type="AlphaFoldDB" id="A0A0W4ZI53"/>
<dbReference type="SUPFAM" id="SSF47923">
    <property type="entry name" value="Ypt/Rab-GAP domain of gyp1p"/>
    <property type="match status" value="2"/>
</dbReference>
<feature type="coiled-coil region" evidence="1">
    <location>
        <begin position="209"/>
        <end position="257"/>
    </location>
</feature>
<evidence type="ECO:0000259" key="2">
    <source>
        <dbReference type="PROSITE" id="PS50086"/>
    </source>
</evidence>